<comment type="caution">
    <text evidence="1">The sequence shown here is derived from an EMBL/GenBank/DDBJ whole genome shotgun (WGS) entry which is preliminary data.</text>
</comment>
<reference evidence="1 2" key="1">
    <citation type="submission" date="2020-03" db="EMBL/GenBank/DDBJ databases">
        <title>Soil Listeria distribution.</title>
        <authorList>
            <person name="Liao J."/>
            <person name="Wiedmann M."/>
        </authorList>
    </citation>
    <scope>NUCLEOTIDE SEQUENCE [LARGE SCALE GENOMIC DNA]</scope>
    <source>
        <strain evidence="1 2">FSL L7-0435</strain>
    </source>
</reference>
<organism evidence="1 2">
    <name type="scientific">Listeria booriae</name>
    <dbReference type="NCBI Taxonomy" id="1552123"/>
    <lineage>
        <taxon>Bacteria</taxon>
        <taxon>Bacillati</taxon>
        <taxon>Bacillota</taxon>
        <taxon>Bacilli</taxon>
        <taxon>Bacillales</taxon>
        <taxon>Listeriaceae</taxon>
        <taxon>Listeria</taxon>
    </lineage>
</organism>
<dbReference type="Proteomes" id="UP000546806">
    <property type="component" value="Unassembled WGS sequence"/>
</dbReference>
<proteinExistence type="predicted"/>
<evidence type="ECO:0000313" key="1">
    <source>
        <dbReference type="EMBL" id="MBC2003271.1"/>
    </source>
</evidence>
<gene>
    <name evidence="1" type="ORF">HCA78_05775</name>
</gene>
<dbReference type="EMBL" id="JAARWW010000002">
    <property type="protein sequence ID" value="MBC2003271.1"/>
    <property type="molecule type" value="Genomic_DNA"/>
</dbReference>
<accession>A0A842CLW6</accession>
<protein>
    <submittedName>
        <fullName evidence="1">Uncharacterized protein</fullName>
    </submittedName>
</protein>
<dbReference type="AlphaFoldDB" id="A0A842CLW6"/>
<evidence type="ECO:0000313" key="2">
    <source>
        <dbReference type="Proteomes" id="UP000546806"/>
    </source>
</evidence>
<name>A0A842CLW6_9LIST</name>
<sequence>MNKHAKADHHGFDIDPEQLAHELTMLKLSTMKDEIHAIEEWELYDLYTKFYNTNRVVITEKTRYDSSFKN</sequence>
<dbReference type="RefSeq" id="WP_185532782.1">
    <property type="nucleotide sequence ID" value="NZ_JAARWW010000002.1"/>
</dbReference>